<gene>
    <name evidence="1" type="ORF">OPT61_g2981</name>
</gene>
<protein>
    <submittedName>
        <fullName evidence="1">Uncharacterized protein</fullName>
    </submittedName>
</protein>
<dbReference type="Proteomes" id="UP001153331">
    <property type="component" value="Unassembled WGS sequence"/>
</dbReference>
<organism evidence="1 2">
    <name type="scientific">Boeremia exigua</name>
    <dbReference type="NCBI Taxonomy" id="749465"/>
    <lineage>
        <taxon>Eukaryota</taxon>
        <taxon>Fungi</taxon>
        <taxon>Dikarya</taxon>
        <taxon>Ascomycota</taxon>
        <taxon>Pezizomycotina</taxon>
        <taxon>Dothideomycetes</taxon>
        <taxon>Pleosporomycetidae</taxon>
        <taxon>Pleosporales</taxon>
        <taxon>Pleosporineae</taxon>
        <taxon>Didymellaceae</taxon>
        <taxon>Boeremia</taxon>
    </lineage>
</organism>
<dbReference type="EMBL" id="JAPHNI010000144">
    <property type="protein sequence ID" value="KAJ8115349.1"/>
    <property type="molecule type" value="Genomic_DNA"/>
</dbReference>
<name>A0ACC2IJM7_9PLEO</name>
<reference evidence="1" key="1">
    <citation type="submission" date="2022-11" db="EMBL/GenBank/DDBJ databases">
        <title>Genome Sequence of Boeremia exigua.</title>
        <authorList>
            <person name="Buettner E."/>
        </authorList>
    </citation>
    <scope>NUCLEOTIDE SEQUENCE</scope>
    <source>
        <strain evidence="1">CU02</strain>
    </source>
</reference>
<accession>A0ACC2IJM7</accession>
<evidence type="ECO:0000313" key="2">
    <source>
        <dbReference type="Proteomes" id="UP001153331"/>
    </source>
</evidence>
<sequence length="1201" mass="134662">MLLLDLPPEVFLRITTNYVTTVSAQQAGKAREVSKTFRDYINEELFARQPVSKFKAHVAKRLLERTLRLFLSYRMKILNGAPNLLPILIRATADRLIGFAGYNLASRNMLIKTVTDVIIQHSRHPANLAIAPTSFQCRDLETKRANHIALIVALYAKDEDLVAAILQAGIDPWCQSSLFDPAIYTATRVNSTQLVKMLLSASTKSDADQTPSRMKWQFRILTNSINQATRSGYWTVAGLLLQWAADGFEFLDKIHKLDFIRHSPKYTDYITEGLVKNPSPESALRVCIRTGLLDENSPWESSQHSQYQWLLNFAVHKRGVSLAKAAIAVNACADYSKALRAAIKKNDISMVRFLFDSGVDPEARKHPPAGKTTCELAERGSEVYTAIKFAVCKKMQQLGANYRPPHQRVSVGKKGKEAYVAYTSEAPNFPREAVSGEGVLACGSGNGRNRLSQLYIAELTQLSLERRMKLFSIWSVLLIGAAAEALLPTQVTTEDERYTITPLVNRNGWVNPEDLAPMPQCVAQQDQFVWLGAMTKCTYKQCTRHFGAICTHHQWLTQLSCLGTEFSLDVVKQYLPFCSRSVLAKAQLFHWIHNITGRTWLVDAGDAEAIQTPSRISLTKGYAAVEVLDKAPTCLTESAVGSPTELFRHVMASCSFTSETQHTGNAARPWEYSERQGSMIALDFETAGYDLTSRKLTYGDYFDKKCFCDIFGTNTRREPCSLPGLALTKERLWLNATCGSNSLPADWTYGLKTTTSAYISMEYWRWPECVHSMPEKVTKHFDTCTADACKPDSDGYCDVTRAINRSCFCRSISYDSCKGPCHVFEARVDFVAWLHDLCGNVDGWNGLPKHWRHLTAPTSTDMIPWRWNVRPSKNSDLSRHRLNDCPSTDWKLGSIVLINLATLIAGLHIQNLGLHFVFEQSWILPGLMTAALQLAANWVNAAIVQATTGYEAVSILRLILLWSSMPRLTWFTMLLIILRPSENTVPYTIASCLLAETILQVLSAVPMIQTFNYGLEHAFYSEGMARLQSAPSARLMYAGAAMWLVVIIATVAILLQTARSFTAPPEVHARGIPTSTSSRNLIVSFNNEWLRLEDKIARYWLDKINNLEGEPLAHNDAHPRVSYGTLPAKYHDCRLTRPERGVLRLALIASTSMFLLWMSQWMFWIGFINISSGRYCPPQLWLLTTIWAAFSALVTGAAIMP</sequence>
<keyword evidence="2" id="KW-1185">Reference proteome</keyword>
<comment type="caution">
    <text evidence="1">The sequence shown here is derived from an EMBL/GenBank/DDBJ whole genome shotgun (WGS) entry which is preliminary data.</text>
</comment>
<evidence type="ECO:0000313" key="1">
    <source>
        <dbReference type="EMBL" id="KAJ8115349.1"/>
    </source>
</evidence>
<proteinExistence type="predicted"/>